<keyword evidence="4" id="KW-0547">Nucleotide-binding</keyword>
<dbReference type="SUPFAM" id="SSF52058">
    <property type="entry name" value="L domain-like"/>
    <property type="match status" value="1"/>
</dbReference>
<accession>A0A481YRV5</accession>
<dbReference type="Gene3D" id="3.80.10.10">
    <property type="entry name" value="Ribonuclease Inhibitor"/>
    <property type="match status" value="1"/>
</dbReference>
<dbReference type="InterPro" id="IPR005225">
    <property type="entry name" value="Small_GTP-bd"/>
</dbReference>
<dbReference type="InterPro" id="IPR020849">
    <property type="entry name" value="Small_GTPase_Ras-type"/>
</dbReference>
<dbReference type="PANTHER" id="PTHR24070">
    <property type="entry name" value="RAS, DI-RAS, AND RHEB FAMILY MEMBERS OF SMALL GTPASE SUPERFAMILY"/>
    <property type="match status" value="1"/>
</dbReference>
<dbReference type="GO" id="GO:0016020">
    <property type="term" value="C:membrane"/>
    <property type="evidence" value="ECO:0007669"/>
    <property type="project" value="InterPro"/>
</dbReference>
<dbReference type="FunFam" id="3.40.50.300:FF:001447">
    <property type="entry name" value="Ras-related protein Rab-1B"/>
    <property type="match status" value="1"/>
</dbReference>
<dbReference type="SMART" id="SM00173">
    <property type="entry name" value="RAS"/>
    <property type="match status" value="1"/>
</dbReference>
<protein>
    <submittedName>
        <fullName evidence="6">Ras GTPase</fullName>
    </submittedName>
</protein>
<dbReference type="PRINTS" id="PR00449">
    <property type="entry name" value="RASTRNSFRMNG"/>
</dbReference>
<dbReference type="Gene3D" id="3.40.50.300">
    <property type="entry name" value="P-loop containing nucleotide triphosphate hydrolases"/>
    <property type="match status" value="1"/>
</dbReference>
<dbReference type="InterPro" id="IPR001611">
    <property type="entry name" value="Leu-rich_rpt"/>
</dbReference>
<comment type="subcellular location">
    <subcellularLocation>
        <location evidence="1">Host cell membrane</location>
        <topology evidence="1">Lipid-anchor</topology>
        <orientation evidence="1">Cytoplasmic side</orientation>
    </subcellularLocation>
</comment>
<dbReference type="InterPro" id="IPR001806">
    <property type="entry name" value="Small_GTPase"/>
</dbReference>
<keyword evidence="3" id="KW-0677">Repeat</keyword>
<dbReference type="InterPro" id="IPR032675">
    <property type="entry name" value="LRR_dom_sf"/>
</dbReference>
<dbReference type="PRINTS" id="PR00019">
    <property type="entry name" value="LEURICHRPT"/>
</dbReference>
<proteinExistence type="predicted"/>
<dbReference type="GO" id="GO:0005525">
    <property type="term" value="F:GTP binding"/>
    <property type="evidence" value="ECO:0007669"/>
    <property type="project" value="UniProtKB-KW"/>
</dbReference>
<dbReference type="PROSITE" id="PS51420">
    <property type="entry name" value="RHO"/>
    <property type="match status" value="1"/>
</dbReference>
<dbReference type="PROSITE" id="PS51421">
    <property type="entry name" value="RAS"/>
    <property type="match status" value="1"/>
</dbReference>
<dbReference type="InterPro" id="IPR027417">
    <property type="entry name" value="P-loop_NTPase"/>
</dbReference>
<dbReference type="SMART" id="SM00369">
    <property type="entry name" value="LRR_TYP"/>
    <property type="match status" value="3"/>
</dbReference>
<evidence type="ECO:0000256" key="2">
    <source>
        <dbReference type="ARBA" id="ARBA00022614"/>
    </source>
</evidence>
<evidence type="ECO:0000256" key="5">
    <source>
        <dbReference type="ARBA" id="ARBA00023134"/>
    </source>
</evidence>
<dbReference type="EMBL" id="MK500328">
    <property type="protein sequence ID" value="QBK85941.1"/>
    <property type="molecule type" value="Genomic_DNA"/>
</dbReference>
<dbReference type="SMART" id="SM00175">
    <property type="entry name" value="RAB"/>
    <property type="match status" value="1"/>
</dbReference>
<dbReference type="Pfam" id="PF13855">
    <property type="entry name" value="LRR_8"/>
    <property type="match status" value="1"/>
</dbReference>
<dbReference type="GO" id="GO:0020002">
    <property type="term" value="C:host cell plasma membrane"/>
    <property type="evidence" value="ECO:0007669"/>
    <property type="project" value="UniProtKB-SubCell"/>
</dbReference>
<dbReference type="InterPro" id="IPR003591">
    <property type="entry name" value="Leu-rich_rpt_typical-subtyp"/>
</dbReference>
<dbReference type="SMART" id="SM00174">
    <property type="entry name" value="RHO"/>
    <property type="match status" value="1"/>
</dbReference>
<dbReference type="PROSITE" id="PS51419">
    <property type="entry name" value="RAB"/>
    <property type="match status" value="1"/>
</dbReference>
<reference evidence="6" key="1">
    <citation type="journal article" date="2019" name="MBio">
        <title>Virus Genomes from Deep Sea Sediments Expand the Ocean Megavirome and Support Independent Origins of Viral Gigantism.</title>
        <authorList>
            <person name="Backstrom D."/>
            <person name="Yutin N."/>
            <person name="Jorgensen S.L."/>
            <person name="Dharamshi J."/>
            <person name="Homa F."/>
            <person name="Zaremba-Niedwiedzka K."/>
            <person name="Spang A."/>
            <person name="Wolf Y.I."/>
            <person name="Koonin E.V."/>
            <person name="Ettema T.J."/>
        </authorList>
    </citation>
    <scope>NUCLEOTIDE SEQUENCE</scope>
</reference>
<dbReference type="GO" id="GO:0003924">
    <property type="term" value="F:GTPase activity"/>
    <property type="evidence" value="ECO:0007669"/>
    <property type="project" value="InterPro"/>
</dbReference>
<dbReference type="GO" id="GO:0007165">
    <property type="term" value="P:signal transduction"/>
    <property type="evidence" value="ECO:0007669"/>
    <property type="project" value="InterPro"/>
</dbReference>
<evidence type="ECO:0000256" key="4">
    <source>
        <dbReference type="ARBA" id="ARBA00022741"/>
    </source>
</evidence>
<name>A0A481YRV5_9VIRU</name>
<evidence type="ECO:0000256" key="3">
    <source>
        <dbReference type="ARBA" id="ARBA00022737"/>
    </source>
</evidence>
<evidence type="ECO:0000313" key="6">
    <source>
        <dbReference type="EMBL" id="QBK85941.1"/>
    </source>
</evidence>
<dbReference type="SUPFAM" id="SSF52540">
    <property type="entry name" value="P-loop containing nucleoside triphosphate hydrolases"/>
    <property type="match status" value="1"/>
</dbReference>
<keyword evidence="5" id="KW-0342">GTP-binding</keyword>
<gene>
    <name evidence="6" type="ORF">LCMAC101_05360</name>
</gene>
<dbReference type="Pfam" id="PF00071">
    <property type="entry name" value="Ras"/>
    <property type="match status" value="1"/>
</dbReference>
<sequence length="342" mass="39266">MINLYNMDNNKIISYKIQVVGDGASGKSAFVIHLIKQNFVEEYDPTINDSYMKYLNVDGEFAILDVLDTAGQDEYAAMVEQYMVDGDGFLLVYSINSRDSFLKARENTLSILRVKDVEKFPIILVGNNCELRDSQRKVTFEEGEDLAINLGISFFEGSSKTGVNVEESFSQLVREIRTYRSKWTTEMDIDKLIEEAEGTTHLELCAWGLKKVPRSLCYDLFPDLVYLDLSANKLRSLPTEFGTWFPSLKTLNLSSNLFFEFPSEELRGLKSLEFLNLRNNYLTLVRDVDLMGLGLNKLTRLGLQRNPLKEKVECGLNEKYICLDYYSDEEEIEENSHTEIQK</sequence>
<organism evidence="6">
    <name type="scientific">Marseillevirus LCMAC101</name>
    <dbReference type="NCBI Taxonomy" id="2506602"/>
    <lineage>
        <taxon>Viruses</taxon>
        <taxon>Varidnaviria</taxon>
        <taxon>Bamfordvirae</taxon>
        <taxon>Nucleocytoviricota</taxon>
        <taxon>Megaviricetes</taxon>
        <taxon>Pimascovirales</taxon>
        <taxon>Pimascovirales incertae sedis</taxon>
        <taxon>Marseilleviridae</taxon>
    </lineage>
</organism>
<evidence type="ECO:0000256" key="1">
    <source>
        <dbReference type="ARBA" id="ARBA00004112"/>
    </source>
</evidence>
<dbReference type="NCBIfam" id="TIGR00231">
    <property type="entry name" value="small_GTP"/>
    <property type="match status" value="1"/>
</dbReference>
<keyword evidence="2" id="KW-0433">Leucine-rich repeat</keyword>